<evidence type="ECO:0000256" key="4">
    <source>
        <dbReference type="ARBA" id="ARBA00038560"/>
    </source>
</evidence>
<dbReference type="InterPro" id="IPR020013">
    <property type="entry name" value="Flagellar_FlgE/F/G"/>
</dbReference>
<reference evidence="9 10" key="1">
    <citation type="submission" date="2020-04" db="EMBL/GenBank/DDBJ databases">
        <title>Ferrimonas sp. S7 isolated from sea water.</title>
        <authorList>
            <person name="Bae S.S."/>
            <person name="Baek K."/>
        </authorList>
    </citation>
    <scope>NUCLEOTIDE SEQUENCE [LARGE SCALE GENOMIC DNA]</scope>
    <source>
        <strain evidence="9 10">S7</strain>
    </source>
</reference>
<proteinExistence type="inferred from homology"/>
<comment type="subcellular location">
    <subcellularLocation>
        <location evidence="1 6">Bacterial flagellum basal body</location>
    </subcellularLocation>
</comment>
<evidence type="ECO:0000256" key="5">
    <source>
        <dbReference type="ARBA" id="ARBA00040228"/>
    </source>
</evidence>
<dbReference type="EMBL" id="CP051180">
    <property type="protein sequence ID" value="QIZ76786.1"/>
    <property type="molecule type" value="Genomic_DNA"/>
</dbReference>
<dbReference type="Pfam" id="PF22692">
    <property type="entry name" value="LlgE_F_G_D1"/>
    <property type="match status" value="1"/>
</dbReference>
<comment type="subunit">
    <text evidence="4 6">The basal body constitutes a major portion of the flagellar organelle and consists of five rings (E,L,P,S, and M) mounted on a central rod. The rod consists of about 26 subunits of FlgG in the distal portion, and FlgB, FlgC and FlgF are thought to build up the proximal portion of the rod with about 6 subunits each.</text>
</comment>
<keyword evidence="3 6" id="KW-0975">Bacterial flagellum</keyword>
<dbReference type="KEGG" id="fes:HER31_07800"/>
<evidence type="ECO:0000256" key="2">
    <source>
        <dbReference type="ARBA" id="ARBA00009677"/>
    </source>
</evidence>
<protein>
    <recommendedName>
        <fullName evidence="5 6">Flagellar basal-body rod protein FlgF</fullName>
    </recommendedName>
</protein>
<evidence type="ECO:0000259" key="7">
    <source>
        <dbReference type="Pfam" id="PF06429"/>
    </source>
</evidence>
<evidence type="ECO:0000313" key="9">
    <source>
        <dbReference type="EMBL" id="QIZ76786.1"/>
    </source>
</evidence>
<dbReference type="GO" id="GO:0030694">
    <property type="term" value="C:bacterial-type flagellum basal body, rod"/>
    <property type="evidence" value="ECO:0007669"/>
    <property type="project" value="UniProtKB-UniRule"/>
</dbReference>
<evidence type="ECO:0000259" key="8">
    <source>
        <dbReference type="Pfam" id="PF22692"/>
    </source>
</evidence>
<dbReference type="PANTHER" id="PTHR30435">
    <property type="entry name" value="FLAGELLAR PROTEIN"/>
    <property type="match status" value="1"/>
</dbReference>
<evidence type="ECO:0000256" key="1">
    <source>
        <dbReference type="ARBA" id="ARBA00004117"/>
    </source>
</evidence>
<evidence type="ECO:0000313" key="10">
    <source>
        <dbReference type="Proteomes" id="UP000501602"/>
    </source>
</evidence>
<keyword evidence="9" id="KW-0282">Flagellum</keyword>
<evidence type="ECO:0000256" key="6">
    <source>
        <dbReference type="RuleBase" id="RU362116"/>
    </source>
</evidence>
<dbReference type="RefSeq" id="WP_168660047.1">
    <property type="nucleotide sequence ID" value="NZ_CP051180.1"/>
</dbReference>
<dbReference type="Proteomes" id="UP000501602">
    <property type="component" value="Chromosome"/>
</dbReference>
<sequence>MDRLIYTATAGAQRVMQLQASHANNLANVDTAGFRADLELVSSQALGNIGNTTRVFPTIDGQMVSMGQGKSIPTGRTLDLAIVADGWFTVQTEGGEAYTRNGAISLDNEGTLQLEGLPVVGENGPIVLPEHKDVFVGDDGMISIIPAEDGPPLTIDKLKLVAPDPAQFRKGLDGLLRGADGEAFAANAQVAVISGFLEGSNVDAFSEITAAMDLNRQFEVQVKMMSSAEQLAKVGNSLLTNAG</sequence>
<gene>
    <name evidence="9" type="primary">flgF</name>
    <name evidence="9" type="ORF">HER31_07800</name>
</gene>
<dbReference type="SUPFAM" id="SSF117143">
    <property type="entry name" value="Flagellar hook protein flgE"/>
    <property type="match status" value="1"/>
</dbReference>
<evidence type="ECO:0000256" key="3">
    <source>
        <dbReference type="ARBA" id="ARBA00023143"/>
    </source>
</evidence>
<dbReference type="NCBIfam" id="NF009280">
    <property type="entry name" value="PRK12640.1"/>
    <property type="match status" value="1"/>
</dbReference>
<comment type="similarity">
    <text evidence="2 6">Belongs to the flagella basal body rod proteins family.</text>
</comment>
<keyword evidence="9" id="KW-0966">Cell projection</keyword>
<accession>A0A6H1UEZ8</accession>
<keyword evidence="9" id="KW-0969">Cilium</keyword>
<name>A0A6H1UEZ8_9GAMM</name>
<dbReference type="NCBIfam" id="TIGR03506">
    <property type="entry name" value="FlgEFG_subfam"/>
    <property type="match status" value="1"/>
</dbReference>
<organism evidence="9 10">
    <name type="scientific">Ferrimonas lipolytica</name>
    <dbReference type="NCBI Taxonomy" id="2724191"/>
    <lineage>
        <taxon>Bacteria</taxon>
        <taxon>Pseudomonadati</taxon>
        <taxon>Pseudomonadota</taxon>
        <taxon>Gammaproteobacteria</taxon>
        <taxon>Alteromonadales</taxon>
        <taxon>Ferrimonadaceae</taxon>
        <taxon>Ferrimonas</taxon>
    </lineage>
</organism>
<dbReference type="InterPro" id="IPR053967">
    <property type="entry name" value="LlgE_F_G-like_D1"/>
</dbReference>
<dbReference type="AlphaFoldDB" id="A0A6H1UEZ8"/>
<feature type="domain" description="Flagellar basal-body/hook protein C-terminal" evidence="7">
    <location>
        <begin position="194"/>
        <end position="238"/>
    </location>
</feature>
<dbReference type="Pfam" id="PF06429">
    <property type="entry name" value="Flg_bbr_C"/>
    <property type="match status" value="1"/>
</dbReference>
<dbReference type="InterPro" id="IPR010930">
    <property type="entry name" value="Flg_bb/hook_C_dom"/>
</dbReference>
<dbReference type="InterPro" id="IPR037925">
    <property type="entry name" value="FlgE/F/G-like"/>
</dbReference>
<dbReference type="GO" id="GO:0071978">
    <property type="term" value="P:bacterial-type flagellum-dependent swarming motility"/>
    <property type="evidence" value="ECO:0007669"/>
    <property type="project" value="TreeGrafter"/>
</dbReference>
<dbReference type="PANTHER" id="PTHR30435:SF18">
    <property type="entry name" value="FLAGELLAR BASAL-BODY ROD PROTEIN FLGF"/>
    <property type="match status" value="1"/>
</dbReference>
<keyword evidence="10" id="KW-1185">Reference proteome</keyword>
<feature type="domain" description="Flagellar hook protein FlgE/F/G-like D1" evidence="8">
    <location>
        <begin position="81"/>
        <end position="143"/>
    </location>
</feature>